<dbReference type="HOGENOM" id="CLU_1365216_0_0_9"/>
<organism evidence="2 3">
    <name type="scientific">Pseudoramibacter alactolyticus ATCC 23263</name>
    <dbReference type="NCBI Taxonomy" id="887929"/>
    <lineage>
        <taxon>Bacteria</taxon>
        <taxon>Bacillati</taxon>
        <taxon>Bacillota</taxon>
        <taxon>Clostridia</taxon>
        <taxon>Eubacteriales</taxon>
        <taxon>Eubacteriaceae</taxon>
        <taxon>Pseudoramibacter</taxon>
    </lineage>
</organism>
<accession>E6MKB4</accession>
<dbReference type="Proteomes" id="UP000004754">
    <property type="component" value="Unassembled WGS sequence"/>
</dbReference>
<evidence type="ECO:0000313" key="3">
    <source>
        <dbReference type="Proteomes" id="UP000004754"/>
    </source>
</evidence>
<feature type="compositionally biased region" description="Basic and acidic residues" evidence="1">
    <location>
        <begin position="140"/>
        <end position="157"/>
    </location>
</feature>
<dbReference type="STRING" id="887929.HMP0721_2450"/>
<dbReference type="EMBL" id="AEQN01000034">
    <property type="protein sequence ID" value="EFV00451.1"/>
    <property type="molecule type" value="Genomic_DNA"/>
</dbReference>
<keyword evidence="3" id="KW-1185">Reference proteome</keyword>
<protein>
    <submittedName>
        <fullName evidence="2">Uncharacterized protein</fullName>
    </submittedName>
</protein>
<dbReference type="AlphaFoldDB" id="E6MKB4"/>
<proteinExistence type="predicted"/>
<sequence length="200" mass="21703">MDLGGISREVQISFISFISIGELNAQVKTAGGAAAGKRRRQGKIADTGGELAGFAAADALQMGIDFVSHQQIAGTSGVIIIIAGRFGIFQINRAVFDDDGGTGAKLIFEIQVDRLKRLIFSRGLRGRQTSDEDGQGKPADAADRCEHHQRDEQLDKGKAGVMARAAVCKFFRDRHGCVLGNRGRLKLRRKDDLPAGRRRR</sequence>
<evidence type="ECO:0000313" key="2">
    <source>
        <dbReference type="EMBL" id="EFV00451.1"/>
    </source>
</evidence>
<reference evidence="2 3" key="1">
    <citation type="submission" date="2010-12" db="EMBL/GenBank/DDBJ databases">
        <authorList>
            <person name="Muzny D."/>
            <person name="Qin X."/>
            <person name="Deng J."/>
            <person name="Jiang H."/>
            <person name="Liu Y."/>
            <person name="Qu J."/>
            <person name="Song X.-Z."/>
            <person name="Zhang L."/>
            <person name="Thornton R."/>
            <person name="Coyle M."/>
            <person name="Francisco L."/>
            <person name="Jackson L."/>
            <person name="Javaid M."/>
            <person name="Korchina V."/>
            <person name="Kovar C."/>
            <person name="Mata R."/>
            <person name="Mathew T."/>
            <person name="Ngo R."/>
            <person name="Nguyen L."/>
            <person name="Nguyen N."/>
            <person name="Okwuonu G."/>
            <person name="Ongeri F."/>
            <person name="Pham C."/>
            <person name="Simmons D."/>
            <person name="Wilczek-Boney K."/>
            <person name="Hale W."/>
            <person name="Jakkamsetti A."/>
            <person name="Pham P."/>
            <person name="Ruth R."/>
            <person name="San Lucas F."/>
            <person name="Warren J."/>
            <person name="Zhang J."/>
            <person name="Zhao Z."/>
            <person name="Zhou C."/>
            <person name="Zhu D."/>
            <person name="Lee S."/>
            <person name="Bess C."/>
            <person name="Blankenburg K."/>
            <person name="Forbes L."/>
            <person name="Fu Q."/>
            <person name="Gubbala S."/>
            <person name="Hirani K."/>
            <person name="Jayaseelan J.C."/>
            <person name="Lara F."/>
            <person name="Munidasa M."/>
            <person name="Palculict T."/>
            <person name="Patil S."/>
            <person name="Pu L.-L."/>
            <person name="Saada N."/>
            <person name="Tang L."/>
            <person name="Weissenberger G."/>
            <person name="Zhu Y."/>
            <person name="Hemphill L."/>
            <person name="Shang Y."/>
            <person name="Youmans B."/>
            <person name="Ayvaz T."/>
            <person name="Ross M."/>
            <person name="Santibanez J."/>
            <person name="Aqrawi P."/>
            <person name="Gross S."/>
            <person name="Joshi V."/>
            <person name="Fowler G."/>
            <person name="Nazareth L."/>
            <person name="Reid J."/>
            <person name="Worley K."/>
            <person name="Petrosino J."/>
            <person name="Highlander S."/>
            <person name="Gibbs R."/>
        </authorList>
    </citation>
    <scope>NUCLEOTIDE SEQUENCE [LARGE SCALE GENOMIC DNA]</scope>
    <source>
        <strain evidence="2 3">ATCC 23263</strain>
    </source>
</reference>
<evidence type="ECO:0000256" key="1">
    <source>
        <dbReference type="SAM" id="MobiDB-lite"/>
    </source>
</evidence>
<comment type="caution">
    <text evidence="2">The sequence shown here is derived from an EMBL/GenBank/DDBJ whole genome shotgun (WGS) entry which is preliminary data.</text>
</comment>
<gene>
    <name evidence="2" type="ORF">HMP0721_2450</name>
</gene>
<name>E6MKB4_9FIRM</name>
<feature type="region of interest" description="Disordered" evidence="1">
    <location>
        <begin position="126"/>
        <end position="157"/>
    </location>
</feature>